<dbReference type="WBParaSite" id="JU765_v2.g7424.t1">
    <property type="protein sequence ID" value="JU765_v2.g7424.t1"/>
    <property type="gene ID" value="JU765_v2.g7424"/>
</dbReference>
<organism evidence="1 2">
    <name type="scientific">Panagrolaimus sp. JU765</name>
    <dbReference type="NCBI Taxonomy" id="591449"/>
    <lineage>
        <taxon>Eukaryota</taxon>
        <taxon>Metazoa</taxon>
        <taxon>Ecdysozoa</taxon>
        <taxon>Nematoda</taxon>
        <taxon>Chromadorea</taxon>
        <taxon>Rhabditida</taxon>
        <taxon>Tylenchina</taxon>
        <taxon>Panagrolaimomorpha</taxon>
        <taxon>Panagrolaimoidea</taxon>
        <taxon>Panagrolaimidae</taxon>
        <taxon>Panagrolaimus</taxon>
    </lineage>
</organism>
<evidence type="ECO:0000313" key="2">
    <source>
        <dbReference type="WBParaSite" id="JU765_v2.g7424.t1"/>
    </source>
</evidence>
<sequence length="85" mass="9668">MLCICVFLLLFVSFENFNSKNVKTFGSKDSHRLAGIGIRPFVHFSILPLLTFLTMLSVSINKIFKFRNNSHLSFLRMTCYSLGGS</sequence>
<accession>A0AC34RJJ6</accession>
<dbReference type="Proteomes" id="UP000887576">
    <property type="component" value="Unplaced"/>
</dbReference>
<evidence type="ECO:0000313" key="1">
    <source>
        <dbReference type="Proteomes" id="UP000887576"/>
    </source>
</evidence>
<reference evidence="2" key="1">
    <citation type="submission" date="2022-11" db="UniProtKB">
        <authorList>
            <consortium name="WormBaseParasite"/>
        </authorList>
    </citation>
    <scope>IDENTIFICATION</scope>
</reference>
<name>A0AC34RJJ6_9BILA</name>
<protein>
    <submittedName>
        <fullName evidence="2">Ovule protein</fullName>
    </submittedName>
</protein>
<proteinExistence type="predicted"/>